<proteinExistence type="predicted"/>
<gene>
    <name evidence="1" type="ORF">F2P56_001412</name>
</gene>
<reference evidence="1" key="1">
    <citation type="submission" date="2015-10" db="EMBL/GenBank/DDBJ databases">
        <authorList>
            <person name="Martinez-Garcia P.J."/>
            <person name="Crepeau M.W."/>
            <person name="Puiu D."/>
            <person name="Gonzalez-Ibeas D."/>
            <person name="Whalen J."/>
            <person name="Stevens K."/>
            <person name="Paul R."/>
            <person name="Butterfield T."/>
            <person name="Britton M."/>
            <person name="Reagan R."/>
            <person name="Chakraborty S."/>
            <person name="Walawage S.L."/>
            <person name="Vasquez-Gross H.A."/>
            <person name="Cardeno C."/>
            <person name="Famula R."/>
            <person name="Pratt K."/>
            <person name="Kuruganti S."/>
            <person name="Aradhya M.K."/>
            <person name="Leslie C.A."/>
            <person name="Dandekar A.M."/>
            <person name="Salzberg S.L."/>
            <person name="Wegrzyn J.L."/>
            <person name="Langley C.H."/>
            <person name="Neale D.B."/>
        </authorList>
    </citation>
    <scope>NUCLEOTIDE SEQUENCE</scope>
    <source>
        <tissue evidence="1">Leaves</tissue>
    </source>
</reference>
<dbReference type="EMBL" id="LIHL02000001">
    <property type="protein sequence ID" value="KAF5480681.1"/>
    <property type="molecule type" value="Genomic_DNA"/>
</dbReference>
<evidence type="ECO:0000313" key="2">
    <source>
        <dbReference type="Proteomes" id="UP000619265"/>
    </source>
</evidence>
<reference evidence="1" key="2">
    <citation type="submission" date="2020-03" db="EMBL/GenBank/DDBJ databases">
        <title>Walnut 2.0.</title>
        <authorList>
            <person name="Marrano A."/>
            <person name="Britton M."/>
            <person name="Zimin A.V."/>
            <person name="Zaini P.A."/>
            <person name="Workman R."/>
            <person name="Puiu D."/>
            <person name="Bianco L."/>
            <person name="Allen B.J."/>
            <person name="Troggio M."/>
            <person name="Leslie C.A."/>
            <person name="Timp W."/>
            <person name="Dendekar A."/>
            <person name="Salzberg S.L."/>
            <person name="Neale D.B."/>
        </authorList>
    </citation>
    <scope>NUCLEOTIDE SEQUENCE</scope>
    <source>
        <tissue evidence="1">Leaves</tissue>
    </source>
</reference>
<sequence length="142" mass="16446">MYFQDVETKLNKVDRNIDGGEEDTIDGFSIFNQHVCPLGIASNVKLDDKLFILARWYVLNNCTEIEPYIDEHYEKCKLHTPNSFDCTHKNEFPTLFKKCVQDQRTINPLDVSADLYALACGPDRWVATYSTCIINGKRFRTK</sequence>
<protein>
    <submittedName>
        <fullName evidence="1">Uncharacterized protein</fullName>
    </submittedName>
</protein>
<dbReference type="PANTHER" id="PTHR48451">
    <property type="entry name" value="DUF4218 DOMAIN-CONTAINING PROTEIN"/>
    <property type="match status" value="1"/>
</dbReference>
<comment type="caution">
    <text evidence="1">The sequence shown here is derived from an EMBL/GenBank/DDBJ whole genome shotgun (WGS) entry which is preliminary data.</text>
</comment>
<accession>A0A834DAF7</accession>
<dbReference type="PANTHER" id="PTHR48451:SF1">
    <property type="entry name" value="DUF4218 DOMAIN-CONTAINING PROTEIN"/>
    <property type="match status" value="1"/>
</dbReference>
<dbReference type="Gramene" id="Jr01_15170_p1">
    <property type="protein sequence ID" value="cds.Jr01_15170_p1"/>
    <property type="gene ID" value="Jr01_15170"/>
</dbReference>
<dbReference type="Proteomes" id="UP000619265">
    <property type="component" value="Unassembled WGS sequence"/>
</dbReference>
<name>A0A834DAF7_JUGRE</name>
<dbReference type="AlphaFoldDB" id="A0A834DAF7"/>
<evidence type="ECO:0000313" key="1">
    <source>
        <dbReference type="EMBL" id="KAF5480681.1"/>
    </source>
</evidence>
<organism evidence="1 2">
    <name type="scientific">Juglans regia</name>
    <name type="common">English walnut</name>
    <dbReference type="NCBI Taxonomy" id="51240"/>
    <lineage>
        <taxon>Eukaryota</taxon>
        <taxon>Viridiplantae</taxon>
        <taxon>Streptophyta</taxon>
        <taxon>Embryophyta</taxon>
        <taxon>Tracheophyta</taxon>
        <taxon>Spermatophyta</taxon>
        <taxon>Magnoliopsida</taxon>
        <taxon>eudicotyledons</taxon>
        <taxon>Gunneridae</taxon>
        <taxon>Pentapetalae</taxon>
        <taxon>rosids</taxon>
        <taxon>fabids</taxon>
        <taxon>Fagales</taxon>
        <taxon>Juglandaceae</taxon>
        <taxon>Juglans</taxon>
    </lineage>
</organism>